<keyword evidence="4" id="KW-0472">Membrane</keyword>
<feature type="domain" description="Histidine kinase" evidence="5">
    <location>
        <begin position="329"/>
        <end position="414"/>
    </location>
</feature>
<proteinExistence type="predicted"/>
<dbReference type="SUPFAM" id="SSF55874">
    <property type="entry name" value="ATPase domain of HSP90 chaperone/DNA topoisomerase II/histidine kinase"/>
    <property type="match status" value="1"/>
</dbReference>
<evidence type="ECO:0000256" key="4">
    <source>
        <dbReference type="SAM" id="Phobius"/>
    </source>
</evidence>
<dbReference type="InterPro" id="IPR017205">
    <property type="entry name" value="Sig_transdc_His_kinase_ChrS"/>
</dbReference>
<dbReference type="PANTHER" id="PTHR24421:SF62">
    <property type="entry name" value="SENSORY TRANSDUCTION HISTIDINE KINASE"/>
    <property type="match status" value="1"/>
</dbReference>
<keyword evidence="4" id="KW-1133">Transmembrane helix</keyword>
<evidence type="ECO:0000313" key="6">
    <source>
        <dbReference type="EMBL" id="MFD2479078.1"/>
    </source>
</evidence>
<dbReference type="PROSITE" id="PS50109">
    <property type="entry name" value="HIS_KIN"/>
    <property type="match status" value="1"/>
</dbReference>
<dbReference type="InterPro" id="IPR050482">
    <property type="entry name" value="Sensor_HK_TwoCompSys"/>
</dbReference>
<keyword evidence="2 6" id="KW-0418">Kinase</keyword>
<evidence type="ECO:0000256" key="3">
    <source>
        <dbReference type="ARBA" id="ARBA00023012"/>
    </source>
</evidence>
<dbReference type="PIRSF" id="PIRSF037434">
    <property type="entry name" value="STHK_ChrS"/>
    <property type="match status" value="1"/>
</dbReference>
<feature type="transmembrane region" description="Helical" evidence="4">
    <location>
        <begin position="124"/>
        <end position="146"/>
    </location>
</feature>
<evidence type="ECO:0000313" key="7">
    <source>
        <dbReference type="Proteomes" id="UP001597542"/>
    </source>
</evidence>
<keyword evidence="1" id="KW-0808">Transferase</keyword>
<dbReference type="GO" id="GO:0016301">
    <property type="term" value="F:kinase activity"/>
    <property type="evidence" value="ECO:0007669"/>
    <property type="project" value="UniProtKB-KW"/>
</dbReference>
<evidence type="ECO:0000256" key="1">
    <source>
        <dbReference type="ARBA" id="ARBA00022679"/>
    </source>
</evidence>
<dbReference type="Pfam" id="PF07730">
    <property type="entry name" value="HisKA_3"/>
    <property type="match status" value="1"/>
</dbReference>
<dbReference type="Pfam" id="PF02518">
    <property type="entry name" value="HATPase_c"/>
    <property type="match status" value="1"/>
</dbReference>
<dbReference type="RefSeq" id="WP_344280123.1">
    <property type="nucleotide sequence ID" value="NZ_BAAAHV010000017.1"/>
</dbReference>
<reference evidence="7" key="1">
    <citation type="journal article" date="2019" name="Int. J. Syst. Evol. Microbiol.">
        <title>The Global Catalogue of Microorganisms (GCM) 10K type strain sequencing project: providing services to taxonomists for standard genome sequencing and annotation.</title>
        <authorList>
            <consortium name="The Broad Institute Genomics Platform"/>
            <consortium name="The Broad Institute Genome Sequencing Center for Infectious Disease"/>
            <person name="Wu L."/>
            <person name="Ma J."/>
        </authorList>
    </citation>
    <scope>NUCLEOTIDE SEQUENCE [LARGE SCALE GENOMIC DNA]</scope>
    <source>
        <strain evidence="7">CGMCC 4.7638</strain>
    </source>
</reference>
<evidence type="ECO:0000256" key="2">
    <source>
        <dbReference type="ARBA" id="ARBA00022777"/>
    </source>
</evidence>
<comment type="caution">
    <text evidence="6">The sequence shown here is derived from an EMBL/GenBank/DDBJ whole genome shotgun (WGS) entry which is preliminary data.</text>
</comment>
<accession>A0ABW5HRL6</accession>
<dbReference type="CDD" id="cd16917">
    <property type="entry name" value="HATPase_UhpB-NarQ-NarX-like"/>
    <property type="match status" value="1"/>
</dbReference>
<dbReference type="InterPro" id="IPR036890">
    <property type="entry name" value="HATPase_C_sf"/>
</dbReference>
<keyword evidence="7" id="KW-1185">Reference proteome</keyword>
<dbReference type="PANTHER" id="PTHR24421">
    <property type="entry name" value="NITRATE/NITRITE SENSOR PROTEIN NARX-RELATED"/>
    <property type="match status" value="1"/>
</dbReference>
<dbReference type="EMBL" id="JBHUKQ010000002">
    <property type="protein sequence ID" value="MFD2479078.1"/>
    <property type="molecule type" value="Genomic_DNA"/>
</dbReference>
<dbReference type="Gene3D" id="3.30.565.10">
    <property type="entry name" value="Histidine kinase-like ATPase, C-terminal domain"/>
    <property type="match status" value="1"/>
</dbReference>
<dbReference type="InterPro" id="IPR011712">
    <property type="entry name" value="Sig_transdc_His_kin_sub3_dim/P"/>
</dbReference>
<feature type="transmembrane region" description="Helical" evidence="4">
    <location>
        <begin position="25"/>
        <end position="44"/>
    </location>
</feature>
<protein>
    <submittedName>
        <fullName evidence="6">Sensor histidine kinase</fullName>
    </submittedName>
</protein>
<dbReference type="Proteomes" id="UP001597542">
    <property type="component" value="Unassembled WGS sequence"/>
</dbReference>
<evidence type="ECO:0000259" key="5">
    <source>
        <dbReference type="PROSITE" id="PS50109"/>
    </source>
</evidence>
<dbReference type="InterPro" id="IPR005467">
    <property type="entry name" value="His_kinase_dom"/>
</dbReference>
<dbReference type="Gene3D" id="1.20.5.1930">
    <property type="match status" value="1"/>
</dbReference>
<keyword evidence="3" id="KW-0902">Two-component regulatory system</keyword>
<dbReference type="SMART" id="SM00387">
    <property type="entry name" value="HATPase_c"/>
    <property type="match status" value="1"/>
</dbReference>
<feature type="transmembrane region" description="Helical" evidence="4">
    <location>
        <begin position="56"/>
        <end position="74"/>
    </location>
</feature>
<keyword evidence="4" id="KW-0812">Transmembrane</keyword>
<gene>
    <name evidence="6" type="ORF">ACFSUT_02230</name>
</gene>
<feature type="transmembrane region" description="Helical" evidence="4">
    <location>
        <begin position="86"/>
        <end position="112"/>
    </location>
</feature>
<feature type="transmembrane region" description="Helical" evidence="4">
    <location>
        <begin position="152"/>
        <end position="173"/>
    </location>
</feature>
<sequence>MPVDLPVEKQQAGLIRVPHEWLRGYLIWDCYYLVAFAATIVFVLSLDDASAKSKPLAAVLLLCCGVWYAVYGRSLMKADDESWRGVLYLGVVLAFFIGAETFSSASSIALVAIIPQAYWTMRPLYATGVIVVFSLVPIGVGTFQSGAVVQTVIAQGPLALAIISFSAIVGTWTTRIIGQSRERADLITELESTRSELAAVSKQAGAVAERERLAGEIHDAIAQSLSSIVMLVQASKAALGQLNGLSGGQVEAVTRAGGQLDLVADTAREALAEARGLIEALRPSALDSSSLPEALQRLAAKEDRDTGVPVRFELLGEPAPLPVATEVALLRVTQEALANVRKHAKAAEVEVRLSYAGGQVGVEVHDDGVGFDPDADSPGYGLVGMRNRIEQVAGRCELRSVPEHGTTLMVEVPV</sequence>
<name>A0ABW5HRL6_9PSEU</name>
<dbReference type="InterPro" id="IPR003594">
    <property type="entry name" value="HATPase_dom"/>
</dbReference>
<organism evidence="6 7">
    <name type="scientific">Amycolatopsis albidoflavus</name>
    <dbReference type="NCBI Taxonomy" id="102226"/>
    <lineage>
        <taxon>Bacteria</taxon>
        <taxon>Bacillati</taxon>
        <taxon>Actinomycetota</taxon>
        <taxon>Actinomycetes</taxon>
        <taxon>Pseudonocardiales</taxon>
        <taxon>Pseudonocardiaceae</taxon>
        <taxon>Amycolatopsis</taxon>
    </lineage>
</organism>